<dbReference type="NCBIfam" id="TIGR01509">
    <property type="entry name" value="HAD-SF-IA-v3"/>
    <property type="match status" value="1"/>
</dbReference>
<keyword evidence="3 4" id="KW-0378">Hydrolase</keyword>
<evidence type="ECO:0000256" key="3">
    <source>
        <dbReference type="ARBA" id="ARBA00022801"/>
    </source>
</evidence>
<dbReference type="InterPro" id="IPR023214">
    <property type="entry name" value="HAD_sf"/>
</dbReference>
<dbReference type="SFLD" id="SFLDG01135">
    <property type="entry name" value="C1.5.6:_HAD__Beta-PGM__Phospha"/>
    <property type="match status" value="1"/>
</dbReference>
<dbReference type="HOGENOM" id="CLU_045011_13_1_0"/>
<sequence length="238" mass="26362">MTPPAAPLTRSPYTAAMTPAATIPEGLRAVVFDFDGTILDTETREFHHWQELYREHGRELALSDWQRGVGTWDAFDPWAGLPEQVQADRENVRARLHDTIVSDIAGQDLRPGVRAVLEGVKAAGLRLALATSSDREWVTRWMRQHNLLDLFEAVATRDDVRRVKPDPELYLLAAARLGLRPEECLAVEDSFNGATAAVAAGMRLVVVPNDVTRTQPFPAEWRRLEDGYAGGLAGLLGE</sequence>
<dbReference type="eggNOG" id="COG0637">
    <property type="taxonomic scope" value="Bacteria"/>
</dbReference>
<dbReference type="SMR" id="Q9RR83"/>
<dbReference type="Pfam" id="PF00702">
    <property type="entry name" value="Hydrolase"/>
    <property type="match status" value="1"/>
</dbReference>
<dbReference type="Gene3D" id="3.40.50.1000">
    <property type="entry name" value="HAD superfamily/HAD-like"/>
    <property type="match status" value="1"/>
</dbReference>
<dbReference type="OrthoDB" id="9797743at2"/>
<dbReference type="GO" id="GO:0016791">
    <property type="term" value="F:phosphatase activity"/>
    <property type="evidence" value="ECO:0007669"/>
    <property type="project" value="UniProtKB-ARBA"/>
</dbReference>
<dbReference type="EnsemblBacteria" id="AAF12150">
    <property type="protein sequence ID" value="AAF12150"/>
    <property type="gene ID" value="DR_2613"/>
</dbReference>
<dbReference type="Proteomes" id="UP000002524">
    <property type="component" value="Chromosome 1"/>
</dbReference>
<dbReference type="SUPFAM" id="SSF56784">
    <property type="entry name" value="HAD-like"/>
    <property type="match status" value="1"/>
</dbReference>
<dbReference type="InParanoid" id="Q9RR83"/>
<dbReference type="FunCoup" id="Q9RR83">
    <property type="interactions" value="441"/>
</dbReference>
<dbReference type="InterPro" id="IPR036412">
    <property type="entry name" value="HAD-like_sf"/>
</dbReference>
<dbReference type="EMBL" id="AE000513">
    <property type="protein sequence ID" value="AAF12150.1"/>
    <property type="molecule type" value="Genomic_DNA"/>
</dbReference>
<keyword evidence="5" id="KW-1185">Reference proteome</keyword>
<comment type="similarity">
    <text evidence="1">Belongs to the HAD-like hydrolase superfamily. CbbY/CbbZ/Gph/YieH family.</text>
</comment>
<keyword evidence="2" id="KW-0479">Metal-binding</keyword>
<dbReference type="CDD" id="cd16423">
    <property type="entry name" value="HAD_BPGM-like"/>
    <property type="match status" value="1"/>
</dbReference>
<dbReference type="PATRIC" id="fig|243230.17.peg.2860"/>
<proteinExistence type="inferred from homology"/>
<dbReference type="SFLD" id="SFLDG01129">
    <property type="entry name" value="C1.5:_HAD__Beta-PGM__Phosphata"/>
    <property type="match status" value="1"/>
</dbReference>
<dbReference type="Gene3D" id="1.10.150.240">
    <property type="entry name" value="Putative phosphatase, domain 2"/>
    <property type="match status" value="1"/>
</dbReference>
<name>Q9RR83_DEIRA</name>
<dbReference type="InterPro" id="IPR006439">
    <property type="entry name" value="HAD-SF_hydro_IA"/>
</dbReference>
<dbReference type="InterPro" id="IPR023198">
    <property type="entry name" value="PGP-like_dom2"/>
</dbReference>
<reference evidence="4 5" key="1">
    <citation type="journal article" date="1999" name="Science">
        <title>Genome sequence of the radioresistant bacterium Deinococcus radiodurans R1.</title>
        <authorList>
            <person name="White O."/>
            <person name="Eisen J.A."/>
            <person name="Heidelberg J.F."/>
            <person name="Hickey E.K."/>
            <person name="Peterson J.D."/>
            <person name="Dodson R.J."/>
            <person name="Haft D.H."/>
            <person name="Gwinn M.L."/>
            <person name="Nelson W.C."/>
            <person name="Richardson D.L."/>
            <person name="Moffat K.S."/>
            <person name="Qin H."/>
            <person name="Jiang L."/>
            <person name="Pamphile W."/>
            <person name="Crosby M."/>
            <person name="Shen M."/>
            <person name="Vamathevan J.J."/>
            <person name="Lam P."/>
            <person name="McDonald L."/>
            <person name="Utterback T."/>
            <person name="Zalewski C."/>
            <person name="Makarova K.S."/>
            <person name="Aravind L."/>
            <person name="Daly M.J."/>
            <person name="Minton K.W."/>
            <person name="Fleischmann R.D."/>
            <person name="Ketchum K.A."/>
            <person name="Nelson K.E."/>
            <person name="Salzberg S."/>
            <person name="Smith H.O."/>
            <person name="Venter J.C."/>
            <person name="Fraser C.M."/>
        </authorList>
    </citation>
    <scope>NUCLEOTIDE SEQUENCE [LARGE SCALE GENOMIC DNA]</scope>
    <source>
        <strain evidence="5">ATCC 13939 / DSM 20539 / JCM 16871 / LMG 4051 / NBRC 15346 / NCIMB 9279 / R1 / VKM B-1422</strain>
    </source>
</reference>
<protein>
    <submittedName>
        <fullName evidence="4">Hydrolase, CbbY/CbbZ/GpH/YieH family</fullName>
    </submittedName>
</protein>
<organism evidence="4 5">
    <name type="scientific">Deinococcus radiodurans (strain ATCC 13939 / DSM 20539 / JCM 16871 / CCUG 27074 / LMG 4051 / NBRC 15346 / NCIMB 9279 / VKM B-1422 / R1)</name>
    <dbReference type="NCBI Taxonomy" id="243230"/>
    <lineage>
        <taxon>Bacteria</taxon>
        <taxon>Thermotogati</taxon>
        <taxon>Deinococcota</taxon>
        <taxon>Deinococci</taxon>
        <taxon>Deinococcales</taxon>
        <taxon>Deinococcaceae</taxon>
        <taxon>Deinococcus</taxon>
    </lineage>
</organism>
<dbReference type="SFLD" id="SFLDS00003">
    <property type="entry name" value="Haloacid_Dehalogenase"/>
    <property type="match status" value="1"/>
</dbReference>
<dbReference type="DNASU" id="1797928"/>
<dbReference type="KEGG" id="dra:DR_2613"/>
<dbReference type="PANTHER" id="PTHR43481:SF4">
    <property type="entry name" value="GLYCEROL-1-PHOSPHATE PHOSPHOHYDROLASE 1-RELATED"/>
    <property type="match status" value="1"/>
</dbReference>
<evidence type="ECO:0000256" key="2">
    <source>
        <dbReference type="ARBA" id="ARBA00022723"/>
    </source>
</evidence>
<gene>
    <name evidence="4" type="ordered locus">DR_2613</name>
</gene>
<dbReference type="PaxDb" id="243230-DR_2613"/>
<dbReference type="GO" id="GO:0046872">
    <property type="term" value="F:metal ion binding"/>
    <property type="evidence" value="ECO:0007669"/>
    <property type="project" value="UniProtKB-KW"/>
</dbReference>
<dbReference type="PANTHER" id="PTHR43481">
    <property type="entry name" value="FRUCTOSE-1-PHOSPHATE PHOSPHATASE"/>
    <property type="match status" value="1"/>
</dbReference>
<accession>Q9RR83</accession>
<evidence type="ECO:0000256" key="1">
    <source>
        <dbReference type="ARBA" id="ARBA00006171"/>
    </source>
</evidence>
<dbReference type="InterPro" id="IPR051806">
    <property type="entry name" value="HAD-like_SPP"/>
</dbReference>
<dbReference type="AlphaFoldDB" id="Q9RR83"/>
<dbReference type="FunFam" id="3.40.50.1000:FF:000036">
    <property type="entry name" value="HAD family hydrolase"/>
    <property type="match status" value="1"/>
</dbReference>
<evidence type="ECO:0000313" key="5">
    <source>
        <dbReference type="Proteomes" id="UP000002524"/>
    </source>
</evidence>
<dbReference type="PIR" id="C75253">
    <property type="entry name" value="C75253"/>
</dbReference>
<dbReference type="STRING" id="243230.DR_2613"/>
<dbReference type="PRINTS" id="PR00413">
    <property type="entry name" value="HADHALOGNASE"/>
</dbReference>
<evidence type="ECO:0000313" key="4">
    <source>
        <dbReference type="EMBL" id="AAF12150.1"/>
    </source>
</evidence>